<dbReference type="PANTHER" id="PTHR43433">
    <property type="entry name" value="HYDROLASE, ALPHA/BETA FOLD FAMILY PROTEIN"/>
    <property type="match status" value="1"/>
</dbReference>
<organism evidence="2 3">
    <name type="scientific">Fodinibacter luteus</name>
    <dbReference type="NCBI Taxonomy" id="552064"/>
    <lineage>
        <taxon>Bacteria</taxon>
        <taxon>Bacillati</taxon>
        <taxon>Actinomycetota</taxon>
        <taxon>Actinomycetes</taxon>
        <taxon>Micrococcales</taxon>
        <taxon>Intrasporangiaceae</taxon>
        <taxon>Fodinibacter (ex Wang et al. 2009)</taxon>
    </lineage>
</organism>
<comment type="caution">
    <text evidence="2">The sequence shown here is derived from an EMBL/GenBank/DDBJ whole genome shotgun (WGS) entry which is preliminary data.</text>
</comment>
<dbReference type="InterPro" id="IPR029058">
    <property type="entry name" value="AB_hydrolase_fold"/>
</dbReference>
<gene>
    <name evidence="2" type="ORF">GCM10023168_07270</name>
</gene>
<feature type="domain" description="AB hydrolase-1" evidence="1">
    <location>
        <begin position="25"/>
        <end position="254"/>
    </location>
</feature>
<proteinExistence type="predicted"/>
<protein>
    <recommendedName>
        <fullName evidence="1">AB hydrolase-1 domain-containing protein</fullName>
    </recommendedName>
</protein>
<name>A0ABP8K2V2_9MICO</name>
<dbReference type="EMBL" id="BAABGM010000003">
    <property type="protein sequence ID" value="GAA4399620.1"/>
    <property type="molecule type" value="Genomic_DNA"/>
</dbReference>
<dbReference type="SUPFAM" id="SSF53474">
    <property type="entry name" value="alpha/beta-Hydrolases"/>
    <property type="match status" value="1"/>
</dbReference>
<dbReference type="InterPro" id="IPR050471">
    <property type="entry name" value="AB_hydrolase"/>
</dbReference>
<dbReference type="Gene3D" id="3.40.50.1820">
    <property type="entry name" value="alpha/beta hydrolase"/>
    <property type="match status" value="1"/>
</dbReference>
<evidence type="ECO:0000313" key="3">
    <source>
        <dbReference type="Proteomes" id="UP001500945"/>
    </source>
</evidence>
<dbReference type="Pfam" id="PF12697">
    <property type="entry name" value="Abhydrolase_6"/>
    <property type="match status" value="1"/>
</dbReference>
<evidence type="ECO:0000259" key="1">
    <source>
        <dbReference type="Pfam" id="PF12697"/>
    </source>
</evidence>
<evidence type="ECO:0000313" key="2">
    <source>
        <dbReference type="EMBL" id="GAA4399620.1"/>
    </source>
</evidence>
<accession>A0ABP8K2V2</accession>
<dbReference type="Proteomes" id="UP001500945">
    <property type="component" value="Unassembled WGS sequence"/>
</dbReference>
<keyword evidence="3" id="KW-1185">Reference proteome</keyword>
<dbReference type="PANTHER" id="PTHR43433:SF5">
    <property type="entry name" value="AB HYDROLASE-1 DOMAIN-CONTAINING PROTEIN"/>
    <property type="match status" value="1"/>
</dbReference>
<sequence length="270" mass="28747">MEVRTGTVGSGMEHACWGGGPRTLLFIGGGPGSSVPSGVALRMSRRWFEPFTAAGYTVWYVTRRRGMPRGHTVADIADDYEQVVADELGGRADLVIGVSFGGMVAQLLAARHGERVGHVAVVAAAARVSPWGREVDARLADAVARGEPSAAGAAFAEYAVPGHRAAWARRLLGPLVGRTMISGASYPASDVLVEAEAELFVDARPALPGIRVPVVFLCGDRDRFFPWPAVEEAASLVPSCEVVRYEGRGHMWVASTRRVPPAVLAFVERT</sequence>
<dbReference type="RefSeq" id="WP_345202362.1">
    <property type="nucleotide sequence ID" value="NZ_BAABGM010000003.1"/>
</dbReference>
<reference evidence="3" key="1">
    <citation type="journal article" date="2019" name="Int. J. Syst. Evol. Microbiol.">
        <title>The Global Catalogue of Microorganisms (GCM) 10K type strain sequencing project: providing services to taxonomists for standard genome sequencing and annotation.</title>
        <authorList>
            <consortium name="The Broad Institute Genomics Platform"/>
            <consortium name="The Broad Institute Genome Sequencing Center for Infectious Disease"/>
            <person name="Wu L."/>
            <person name="Ma J."/>
        </authorList>
    </citation>
    <scope>NUCLEOTIDE SEQUENCE [LARGE SCALE GENOMIC DNA]</scope>
    <source>
        <strain evidence="3">JCM 17809</strain>
    </source>
</reference>
<dbReference type="InterPro" id="IPR000073">
    <property type="entry name" value="AB_hydrolase_1"/>
</dbReference>